<protein>
    <recommendedName>
        <fullName evidence="2">LysM domain-containing protein</fullName>
    </recommendedName>
</protein>
<organism evidence="3">
    <name type="scientific">uncultured Sulfurovum sp</name>
    <dbReference type="NCBI Taxonomy" id="269237"/>
    <lineage>
        <taxon>Bacteria</taxon>
        <taxon>Pseudomonadati</taxon>
        <taxon>Campylobacterota</taxon>
        <taxon>Epsilonproteobacteria</taxon>
        <taxon>Campylobacterales</taxon>
        <taxon>Sulfurovaceae</taxon>
        <taxon>Sulfurovum</taxon>
        <taxon>environmental samples</taxon>
    </lineage>
</organism>
<dbReference type="CDD" id="cd00118">
    <property type="entry name" value="LysM"/>
    <property type="match status" value="1"/>
</dbReference>
<keyword evidence="1" id="KW-0812">Transmembrane</keyword>
<gene>
    <name evidence="3" type="ORF">HELGO_WM11196</name>
</gene>
<accession>A0A6S6SNC8</accession>
<dbReference type="SUPFAM" id="SSF54106">
    <property type="entry name" value="LysM domain"/>
    <property type="match status" value="1"/>
</dbReference>
<evidence type="ECO:0000313" key="3">
    <source>
        <dbReference type="EMBL" id="CAA6804465.1"/>
    </source>
</evidence>
<sequence length="191" mass="21701">MIFKNYEDAYVSATKDARINVEENRFSSSLKWIIFNFLLVLLLGIILFFYLKNETTFFSEFITEKRAVLGVTKTVDESLSDEELIKILRVTDMEVASKNTNESELRDSMMVLVNESSIKSQSSYTEAISRELDDKNGFKGRTVVVKSGDTLSSLATKYYGDASAYSKIIEHNDNLDEGSYLLKIGQRIIIP</sequence>
<feature type="domain" description="LysM" evidence="2">
    <location>
        <begin position="141"/>
        <end position="190"/>
    </location>
</feature>
<dbReference type="Pfam" id="PF01476">
    <property type="entry name" value="LysM"/>
    <property type="match status" value="1"/>
</dbReference>
<dbReference type="InterPro" id="IPR018392">
    <property type="entry name" value="LysM"/>
</dbReference>
<name>A0A6S6SNC8_9BACT</name>
<dbReference type="EMBL" id="CACVAX010000011">
    <property type="protein sequence ID" value="CAA6804465.1"/>
    <property type="molecule type" value="Genomic_DNA"/>
</dbReference>
<evidence type="ECO:0000259" key="2">
    <source>
        <dbReference type="PROSITE" id="PS51782"/>
    </source>
</evidence>
<proteinExistence type="predicted"/>
<dbReference type="PROSITE" id="PS51782">
    <property type="entry name" value="LYSM"/>
    <property type="match status" value="1"/>
</dbReference>
<dbReference type="InterPro" id="IPR036779">
    <property type="entry name" value="LysM_dom_sf"/>
</dbReference>
<keyword evidence="1" id="KW-0472">Membrane</keyword>
<dbReference type="SMART" id="SM00257">
    <property type="entry name" value="LysM"/>
    <property type="match status" value="1"/>
</dbReference>
<keyword evidence="1" id="KW-1133">Transmembrane helix</keyword>
<dbReference type="AlphaFoldDB" id="A0A6S6SNC8"/>
<feature type="transmembrane region" description="Helical" evidence="1">
    <location>
        <begin position="32"/>
        <end position="51"/>
    </location>
</feature>
<dbReference type="Gene3D" id="3.10.350.10">
    <property type="entry name" value="LysM domain"/>
    <property type="match status" value="1"/>
</dbReference>
<reference evidence="3" key="1">
    <citation type="submission" date="2020-01" db="EMBL/GenBank/DDBJ databases">
        <authorList>
            <person name="Meier V. D."/>
            <person name="Meier V D."/>
        </authorList>
    </citation>
    <scope>NUCLEOTIDE SEQUENCE</scope>
    <source>
        <strain evidence="3">HLG_WM_MAG_04</strain>
    </source>
</reference>
<evidence type="ECO:0000256" key="1">
    <source>
        <dbReference type="SAM" id="Phobius"/>
    </source>
</evidence>